<dbReference type="InterPro" id="IPR050366">
    <property type="entry name" value="BP-dependent_transpt_permease"/>
</dbReference>
<dbReference type="Proteomes" id="UP000278222">
    <property type="component" value="Unassembled WGS sequence"/>
</dbReference>
<evidence type="ECO:0000256" key="6">
    <source>
        <dbReference type="ARBA" id="ARBA00023136"/>
    </source>
</evidence>
<evidence type="ECO:0000256" key="4">
    <source>
        <dbReference type="ARBA" id="ARBA00022692"/>
    </source>
</evidence>
<dbReference type="AlphaFoldDB" id="A0A3N1ME18"/>
<dbReference type="Pfam" id="PF00528">
    <property type="entry name" value="BPD_transp_1"/>
    <property type="match status" value="1"/>
</dbReference>
<feature type="transmembrane region" description="Helical" evidence="7">
    <location>
        <begin position="34"/>
        <end position="57"/>
    </location>
</feature>
<name>A0A3N1ME18_9PROT</name>
<dbReference type="Gene3D" id="1.10.3720.10">
    <property type="entry name" value="MetI-like"/>
    <property type="match status" value="1"/>
</dbReference>
<keyword evidence="10" id="KW-1185">Reference proteome</keyword>
<dbReference type="SUPFAM" id="SSF161098">
    <property type="entry name" value="MetI-like"/>
    <property type="match status" value="1"/>
</dbReference>
<comment type="subcellular location">
    <subcellularLocation>
        <location evidence="1 7">Cell membrane</location>
        <topology evidence="1 7">Multi-pass membrane protein</topology>
    </subcellularLocation>
</comment>
<feature type="transmembrane region" description="Helical" evidence="7">
    <location>
        <begin position="261"/>
        <end position="285"/>
    </location>
</feature>
<feature type="transmembrane region" description="Helical" evidence="7">
    <location>
        <begin position="218"/>
        <end position="241"/>
    </location>
</feature>
<dbReference type="RefSeq" id="WP_123687796.1">
    <property type="nucleotide sequence ID" value="NZ_AP019700.1"/>
</dbReference>
<dbReference type="InterPro" id="IPR025966">
    <property type="entry name" value="OppC_N"/>
</dbReference>
<keyword evidence="3" id="KW-1003">Cell membrane</keyword>
<dbReference type="Pfam" id="PF12911">
    <property type="entry name" value="OppC_N"/>
    <property type="match status" value="1"/>
</dbReference>
<comment type="caution">
    <text evidence="9">The sequence shown here is derived from an EMBL/GenBank/DDBJ whole genome shotgun (WGS) entry which is preliminary data.</text>
</comment>
<dbReference type="GO" id="GO:0005886">
    <property type="term" value="C:plasma membrane"/>
    <property type="evidence" value="ECO:0007669"/>
    <property type="project" value="UniProtKB-SubCell"/>
</dbReference>
<evidence type="ECO:0000313" key="9">
    <source>
        <dbReference type="EMBL" id="ROQ00990.1"/>
    </source>
</evidence>
<comment type="similarity">
    <text evidence="7">Belongs to the binding-protein-dependent transport system permease family.</text>
</comment>
<evidence type="ECO:0000256" key="7">
    <source>
        <dbReference type="RuleBase" id="RU363032"/>
    </source>
</evidence>
<dbReference type="OrthoDB" id="9766870at2"/>
<keyword evidence="5 7" id="KW-1133">Transmembrane helix</keyword>
<dbReference type="CDD" id="cd06261">
    <property type="entry name" value="TM_PBP2"/>
    <property type="match status" value="1"/>
</dbReference>
<keyword evidence="4 7" id="KW-0812">Transmembrane</keyword>
<dbReference type="GO" id="GO:0055085">
    <property type="term" value="P:transmembrane transport"/>
    <property type="evidence" value="ECO:0007669"/>
    <property type="project" value="InterPro"/>
</dbReference>
<organism evidence="9 10">
    <name type="scientific">Stella humosa</name>
    <dbReference type="NCBI Taxonomy" id="94"/>
    <lineage>
        <taxon>Bacteria</taxon>
        <taxon>Pseudomonadati</taxon>
        <taxon>Pseudomonadota</taxon>
        <taxon>Alphaproteobacteria</taxon>
        <taxon>Rhodospirillales</taxon>
        <taxon>Stellaceae</taxon>
        <taxon>Stella</taxon>
    </lineage>
</organism>
<proteinExistence type="inferred from homology"/>
<evidence type="ECO:0000256" key="1">
    <source>
        <dbReference type="ARBA" id="ARBA00004651"/>
    </source>
</evidence>
<reference evidence="9 10" key="1">
    <citation type="submission" date="2018-11" db="EMBL/GenBank/DDBJ databases">
        <title>Genomic Encyclopedia of Type Strains, Phase IV (KMG-IV): sequencing the most valuable type-strain genomes for metagenomic binning, comparative biology and taxonomic classification.</title>
        <authorList>
            <person name="Goeker M."/>
        </authorList>
    </citation>
    <scope>NUCLEOTIDE SEQUENCE [LARGE SCALE GENOMIC DNA]</scope>
    <source>
        <strain evidence="9 10">DSM 5900</strain>
    </source>
</reference>
<sequence length="297" mass="31552">MSEATTLDAAALLRRAEAGRGYWRRVREKLLADPVTLAVGAILLLIVAAVLLAPLLATHDPQRGSVLGRLKPFGWRGHLLGTDETGRDLYSRLLYGGRMTLLAGVLPVALALVIGGFLGVLAGYARGWVNSVIMRGMDVLYAFPSILLAIAITGILGPGLTNTIVALTITFIPPIVRISETVTAQVRSLDFVDAARTSGAGTLTIIRFHVLNNVLGTILVYATSLVSLSIILAAGLSFLGLGVTPPNAEWGLMLNALRQALWVEPVVAAMPGVLIFVTSMCFNLFSDGLRQAMDVKL</sequence>
<dbReference type="PANTHER" id="PTHR43386">
    <property type="entry name" value="OLIGOPEPTIDE TRANSPORT SYSTEM PERMEASE PROTEIN APPC"/>
    <property type="match status" value="1"/>
</dbReference>
<dbReference type="InterPro" id="IPR035906">
    <property type="entry name" value="MetI-like_sf"/>
</dbReference>
<dbReference type="PROSITE" id="PS50928">
    <property type="entry name" value="ABC_TM1"/>
    <property type="match status" value="1"/>
</dbReference>
<evidence type="ECO:0000259" key="8">
    <source>
        <dbReference type="PROSITE" id="PS50928"/>
    </source>
</evidence>
<dbReference type="EMBL" id="RJKX01000011">
    <property type="protein sequence ID" value="ROQ00990.1"/>
    <property type="molecule type" value="Genomic_DNA"/>
</dbReference>
<feature type="domain" description="ABC transmembrane type-1" evidence="8">
    <location>
        <begin position="97"/>
        <end position="286"/>
    </location>
</feature>
<evidence type="ECO:0000313" key="10">
    <source>
        <dbReference type="Proteomes" id="UP000278222"/>
    </source>
</evidence>
<protein>
    <submittedName>
        <fullName evidence="9">Peptide/nickel transport system permease protein</fullName>
    </submittedName>
</protein>
<keyword evidence="2 7" id="KW-0813">Transport</keyword>
<feature type="transmembrane region" description="Helical" evidence="7">
    <location>
        <begin position="101"/>
        <end position="125"/>
    </location>
</feature>
<evidence type="ECO:0000256" key="3">
    <source>
        <dbReference type="ARBA" id="ARBA00022475"/>
    </source>
</evidence>
<evidence type="ECO:0000256" key="2">
    <source>
        <dbReference type="ARBA" id="ARBA00022448"/>
    </source>
</evidence>
<accession>A0A3N1ME18</accession>
<evidence type="ECO:0000256" key="5">
    <source>
        <dbReference type="ARBA" id="ARBA00022989"/>
    </source>
</evidence>
<feature type="transmembrane region" description="Helical" evidence="7">
    <location>
        <begin position="145"/>
        <end position="172"/>
    </location>
</feature>
<dbReference type="InterPro" id="IPR000515">
    <property type="entry name" value="MetI-like"/>
</dbReference>
<keyword evidence="6 7" id="KW-0472">Membrane</keyword>
<dbReference type="PANTHER" id="PTHR43386:SF25">
    <property type="entry name" value="PEPTIDE ABC TRANSPORTER PERMEASE PROTEIN"/>
    <property type="match status" value="1"/>
</dbReference>
<gene>
    <name evidence="9" type="ORF">EDC65_0160</name>
</gene>